<accession>A0A0C2M9G9</accession>
<keyword evidence="2" id="KW-1185">Reference proteome</keyword>
<name>A0A0C2M9G9_THEKT</name>
<dbReference type="EMBL" id="JWZT01004638">
    <property type="protein sequence ID" value="KII63615.1"/>
    <property type="molecule type" value="Genomic_DNA"/>
</dbReference>
<organism evidence="1 2">
    <name type="scientific">Thelohanellus kitauei</name>
    <name type="common">Myxosporean</name>
    <dbReference type="NCBI Taxonomy" id="669202"/>
    <lineage>
        <taxon>Eukaryota</taxon>
        <taxon>Metazoa</taxon>
        <taxon>Cnidaria</taxon>
        <taxon>Myxozoa</taxon>
        <taxon>Myxosporea</taxon>
        <taxon>Bivalvulida</taxon>
        <taxon>Platysporina</taxon>
        <taxon>Myxobolidae</taxon>
        <taxon>Thelohanellus</taxon>
    </lineage>
</organism>
<dbReference type="Proteomes" id="UP000031668">
    <property type="component" value="Unassembled WGS sequence"/>
</dbReference>
<evidence type="ECO:0000313" key="2">
    <source>
        <dbReference type="Proteomes" id="UP000031668"/>
    </source>
</evidence>
<reference evidence="1 2" key="1">
    <citation type="journal article" date="2014" name="Genome Biol. Evol.">
        <title>The genome of the myxosporean Thelohanellus kitauei shows adaptations to nutrient acquisition within its fish host.</title>
        <authorList>
            <person name="Yang Y."/>
            <person name="Xiong J."/>
            <person name="Zhou Z."/>
            <person name="Huo F."/>
            <person name="Miao W."/>
            <person name="Ran C."/>
            <person name="Liu Y."/>
            <person name="Zhang J."/>
            <person name="Feng J."/>
            <person name="Wang M."/>
            <person name="Wang M."/>
            <person name="Wang L."/>
            <person name="Yao B."/>
        </authorList>
    </citation>
    <scope>NUCLEOTIDE SEQUENCE [LARGE SCALE GENOMIC DNA]</scope>
    <source>
        <strain evidence="1">Wuqing</strain>
    </source>
</reference>
<comment type="caution">
    <text evidence="1">The sequence shown here is derived from an EMBL/GenBank/DDBJ whole genome shotgun (WGS) entry which is preliminary data.</text>
</comment>
<protein>
    <submittedName>
        <fullName evidence="1">Uncharacterized protein</fullName>
    </submittedName>
</protein>
<gene>
    <name evidence="1" type="ORF">RF11_02672</name>
</gene>
<dbReference type="AlphaFoldDB" id="A0A0C2M9G9"/>
<evidence type="ECO:0000313" key="1">
    <source>
        <dbReference type="EMBL" id="KII63615.1"/>
    </source>
</evidence>
<proteinExistence type="predicted"/>
<sequence length="118" mass="13696">MKVVEESFPEIQSYNCYTQLNAILETKNSHSSDEVLLREFNVDDSKIVEKPQKLSCSIRHTFKPSKYSHLRLNAQPWRLKKRALNPSKLISKINIQSHMETGAIFCVVNRSLRLTLVH</sequence>